<dbReference type="Pfam" id="PF13613">
    <property type="entry name" value="HTH_Tnp_4"/>
    <property type="match status" value="1"/>
</dbReference>
<keyword evidence="4 5" id="KW-0238">DNA-binding</keyword>
<dbReference type="PANTHER" id="PTHR23080">
    <property type="entry name" value="THAP DOMAIN PROTEIN"/>
    <property type="match status" value="1"/>
</dbReference>
<evidence type="ECO:0000256" key="2">
    <source>
        <dbReference type="ARBA" id="ARBA00022771"/>
    </source>
</evidence>
<evidence type="ECO:0000256" key="1">
    <source>
        <dbReference type="ARBA" id="ARBA00022723"/>
    </source>
</evidence>
<reference evidence="8" key="1">
    <citation type="submission" date="2020-10" db="EMBL/GenBank/DDBJ databases">
        <title>Chromosome-scale genome assembly of the Allis shad, Alosa alosa.</title>
        <authorList>
            <person name="Margot Z."/>
            <person name="Christophe K."/>
            <person name="Cabau C."/>
            <person name="Louis A."/>
            <person name="Berthelot C."/>
            <person name="Parey E."/>
            <person name="Roest Crollius H."/>
            <person name="Montfort J."/>
            <person name="Robinson-Rechavi M."/>
            <person name="Bucao C."/>
            <person name="Bouchez O."/>
            <person name="Gislard M."/>
            <person name="Lluch J."/>
            <person name="Milhes M."/>
            <person name="Lampietro C."/>
            <person name="Lopez Roques C."/>
            <person name="Donnadieu C."/>
            <person name="Braasch I."/>
            <person name="Desvignes T."/>
            <person name="Postlethwait J."/>
            <person name="Bobe J."/>
            <person name="Guiguen Y."/>
        </authorList>
    </citation>
    <scope>NUCLEOTIDE SEQUENCE</scope>
    <source>
        <strain evidence="8">M-15738</strain>
        <tissue evidence="8">Blood</tissue>
    </source>
</reference>
<organism evidence="8 9">
    <name type="scientific">Alosa alosa</name>
    <name type="common">allis shad</name>
    <dbReference type="NCBI Taxonomy" id="278164"/>
    <lineage>
        <taxon>Eukaryota</taxon>
        <taxon>Metazoa</taxon>
        <taxon>Chordata</taxon>
        <taxon>Craniata</taxon>
        <taxon>Vertebrata</taxon>
        <taxon>Euteleostomi</taxon>
        <taxon>Actinopterygii</taxon>
        <taxon>Neopterygii</taxon>
        <taxon>Teleostei</taxon>
        <taxon>Clupei</taxon>
        <taxon>Clupeiformes</taxon>
        <taxon>Clupeoidei</taxon>
        <taxon>Clupeidae</taxon>
        <taxon>Alosa</taxon>
    </lineage>
</organism>
<evidence type="ECO:0000256" key="6">
    <source>
        <dbReference type="SAM" id="Coils"/>
    </source>
</evidence>
<evidence type="ECO:0000313" key="8">
    <source>
        <dbReference type="EMBL" id="KAG5274966.1"/>
    </source>
</evidence>
<dbReference type="Proteomes" id="UP000823561">
    <property type="component" value="Chromosome 10"/>
</dbReference>
<comment type="caution">
    <text evidence="8">The sequence shown here is derived from an EMBL/GenBank/DDBJ whole genome shotgun (WGS) entry which is preliminary data.</text>
</comment>
<dbReference type="GO" id="GO:0008270">
    <property type="term" value="F:zinc ion binding"/>
    <property type="evidence" value="ECO:0007669"/>
    <property type="project" value="UniProtKB-KW"/>
</dbReference>
<dbReference type="InterPro" id="IPR027805">
    <property type="entry name" value="Transposase_HTH_dom"/>
</dbReference>
<keyword evidence="2 5" id="KW-0863">Zinc-finger</keyword>
<keyword evidence="6" id="KW-0175">Coiled coil</keyword>
<evidence type="ECO:0000313" key="9">
    <source>
        <dbReference type="Proteomes" id="UP000823561"/>
    </source>
</evidence>
<gene>
    <name evidence="8" type="ORF">AALO_G00142110</name>
</gene>
<name>A0AAV6GMB1_9TELE</name>
<dbReference type="Gene3D" id="6.20.210.20">
    <property type="entry name" value="THAP domain"/>
    <property type="match status" value="1"/>
</dbReference>
<dbReference type="EMBL" id="JADWDJ010000010">
    <property type="protein sequence ID" value="KAG5274966.1"/>
    <property type="molecule type" value="Genomic_DNA"/>
</dbReference>
<keyword evidence="3" id="KW-0862">Zinc</keyword>
<evidence type="ECO:0000259" key="7">
    <source>
        <dbReference type="PROSITE" id="PS50950"/>
    </source>
</evidence>
<dbReference type="GO" id="GO:0003677">
    <property type="term" value="F:DNA binding"/>
    <property type="evidence" value="ECO:0007669"/>
    <property type="project" value="UniProtKB-UniRule"/>
</dbReference>
<dbReference type="PANTHER" id="PTHR23080:SF133">
    <property type="entry name" value="SI:CH211-262I1.5-RELATED"/>
    <property type="match status" value="1"/>
</dbReference>
<dbReference type="SUPFAM" id="SSF57716">
    <property type="entry name" value="Glucocorticoid receptor-like (DNA-binding domain)"/>
    <property type="match status" value="1"/>
</dbReference>
<feature type="domain" description="THAP-type" evidence="7">
    <location>
        <begin position="1"/>
        <end position="77"/>
    </location>
</feature>
<dbReference type="InterPro" id="IPR038441">
    <property type="entry name" value="THAP_Znf_sf"/>
</dbReference>
<dbReference type="AlphaFoldDB" id="A0AAV6GMB1"/>
<accession>A0AAV6GMB1</accession>
<dbReference type="Pfam" id="PF05485">
    <property type="entry name" value="THAP"/>
    <property type="match status" value="1"/>
</dbReference>
<keyword evidence="9" id="KW-1185">Reference proteome</keyword>
<protein>
    <recommendedName>
        <fullName evidence="7">THAP-type domain-containing protein</fullName>
    </recommendedName>
</protein>
<evidence type="ECO:0000256" key="5">
    <source>
        <dbReference type="PROSITE-ProRule" id="PRU00309"/>
    </source>
</evidence>
<evidence type="ECO:0000256" key="4">
    <source>
        <dbReference type="ARBA" id="ARBA00023125"/>
    </source>
</evidence>
<feature type="coiled-coil region" evidence="6">
    <location>
        <begin position="161"/>
        <end position="188"/>
    </location>
</feature>
<evidence type="ECO:0000256" key="3">
    <source>
        <dbReference type="ARBA" id="ARBA00022833"/>
    </source>
</evidence>
<sequence>MVRCFAPCCNHYSDGGIRHHCKFYRFPTDDTTRRRWARVVGRSGRQPSITSRICSCHFPEGKERGPTLFKNKDGTICIDLKIPKYRPVKKPVCAVEQPTTQNVLPVESVRSVKMACQNGKMCNGEAVIMNYIPPVESVHIVSPVLTKICPSVGTQTYSQVNILLETELKDVKEELRVLKLKLANVKSQYTPSRLSDEVVKMETGLPDRDCFNKIVECATSLEGTVSYFAGWKVKCLSVADQVFLTLMKLRHSYKDFHLAALFSCSKAVIKNVVNTWTDIMQALLQDDYTATPKGSKAQKKQNIPLVTNPNSMVINLNLQDTNLNPLKTIPNSLDTNPNPLDTNPDPLDTSLQIESTSDHIFVFPSHPMLNCMFKNFEFPHNMAQVNIWCSHLSTKQHSYILPCVSKSLIN</sequence>
<dbReference type="SMART" id="SM00980">
    <property type="entry name" value="THAP"/>
    <property type="match status" value="1"/>
</dbReference>
<keyword evidence="1" id="KW-0479">Metal-binding</keyword>
<dbReference type="InterPro" id="IPR006612">
    <property type="entry name" value="THAP_Znf"/>
</dbReference>
<proteinExistence type="predicted"/>
<dbReference type="PROSITE" id="PS50950">
    <property type="entry name" value="ZF_THAP"/>
    <property type="match status" value="1"/>
</dbReference>